<comment type="catalytic activity">
    <reaction evidence="1">
        <text>(6S)-5-methyl-5,6,7,8-tetrahydrofolate + L-homocysteine = (6S)-5,6,7,8-tetrahydrofolate + L-methionine</text>
        <dbReference type="Rhea" id="RHEA:11172"/>
        <dbReference type="ChEBI" id="CHEBI:18608"/>
        <dbReference type="ChEBI" id="CHEBI:57453"/>
        <dbReference type="ChEBI" id="CHEBI:57844"/>
        <dbReference type="ChEBI" id="CHEBI:58199"/>
        <dbReference type="EC" id="2.1.1.13"/>
    </reaction>
</comment>
<dbReference type="Pfam" id="PF02574">
    <property type="entry name" value="S-methyl_trans"/>
    <property type="match status" value="1"/>
</dbReference>
<dbReference type="GO" id="GO:0031419">
    <property type="term" value="F:cobalamin binding"/>
    <property type="evidence" value="ECO:0007669"/>
    <property type="project" value="UniProtKB-KW"/>
</dbReference>
<evidence type="ECO:0000259" key="22">
    <source>
        <dbReference type="PROSITE" id="PS51332"/>
    </source>
</evidence>
<evidence type="ECO:0000256" key="5">
    <source>
        <dbReference type="ARBA" id="ARBA00010398"/>
    </source>
</evidence>
<evidence type="ECO:0000256" key="9">
    <source>
        <dbReference type="ARBA" id="ARBA00022605"/>
    </source>
</evidence>
<comment type="pathway">
    <text evidence="4">Amino-acid biosynthesis; L-methionine biosynthesis via de novo pathway; L-methionine from L-homocysteine (MetH route): step 1/1.</text>
</comment>
<dbReference type="Gene3D" id="3.40.50.280">
    <property type="entry name" value="Cobalamin-binding domain"/>
    <property type="match status" value="1"/>
</dbReference>
<dbReference type="GO" id="GO:0008705">
    <property type="term" value="F:methionine synthase activity"/>
    <property type="evidence" value="ECO:0007669"/>
    <property type="project" value="UniProtKB-EC"/>
</dbReference>
<dbReference type="CDD" id="cd02070">
    <property type="entry name" value="corrinoid_protein_B12-BD"/>
    <property type="match status" value="1"/>
</dbReference>
<dbReference type="InterPro" id="IPR003759">
    <property type="entry name" value="Cbl-bd_cap"/>
</dbReference>
<dbReference type="GO" id="GO:0050667">
    <property type="term" value="P:homocysteine metabolic process"/>
    <property type="evidence" value="ECO:0007669"/>
    <property type="project" value="TreeGrafter"/>
</dbReference>
<evidence type="ECO:0000256" key="3">
    <source>
        <dbReference type="ARBA" id="ARBA00001956"/>
    </source>
</evidence>
<dbReference type="GO" id="GO:0046653">
    <property type="term" value="P:tetrahydrofolate metabolic process"/>
    <property type="evidence" value="ECO:0007669"/>
    <property type="project" value="TreeGrafter"/>
</dbReference>
<evidence type="ECO:0000256" key="16">
    <source>
        <dbReference type="ARBA" id="ARBA00023285"/>
    </source>
</evidence>
<evidence type="ECO:0000256" key="11">
    <source>
        <dbReference type="ARBA" id="ARBA00022679"/>
    </source>
</evidence>
<dbReference type="GO" id="GO:0005829">
    <property type="term" value="C:cytosol"/>
    <property type="evidence" value="ECO:0007669"/>
    <property type="project" value="TreeGrafter"/>
</dbReference>
<feature type="binding site" evidence="19">
    <location>
        <position position="269"/>
    </location>
    <ligand>
        <name>Zn(2+)</name>
        <dbReference type="ChEBI" id="CHEBI:29105"/>
    </ligand>
</feature>
<evidence type="ECO:0000256" key="7">
    <source>
        <dbReference type="ARBA" id="ARBA00013998"/>
    </source>
</evidence>
<dbReference type="PROSITE" id="PS50972">
    <property type="entry name" value="PTERIN_BINDING"/>
    <property type="match status" value="1"/>
</dbReference>
<evidence type="ECO:0000256" key="17">
    <source>
        <dbReference type="ARBA" id="ARBA00025552"/>
    </source>
</evidence>
<dbReference type="PANTHER" id="PTHR45833">
    <property type="entry name" value="METHIONINE SYNTHASE"/>
    <property type="match status" value="1"/>
</dbReference>
<evidence type="ECO:0000256" key="2">
    <source>
        <dbReference type="ARBA" id="ARBA00001947"/>
    </source>
</evidence>
<dbReference type="InterPro" id="IPR036724">
    <property type="entry name" value="Cobalamin-bd_sf"/>
</dbReference>
<evidence type="ECO:0000256" key="19">
    <source>
        <dbReference type="PROSITE-ProRule" id="PRU00333"/>
    </source>
</evidence>
<keyword evidence="10" id="KW-0846">Cobalamin</keyword>
<dbReference type="EMBL" id="JAAZWO010000026">
    <property type="protein sequence ID" value="MBC2399363.1"/>
    <property type="molecule type" value="Genomic_DNA"/>
</dbReference>
<evidence type="ECO:0000256" key="14">
    <source>
        <dbReference type="ARBA" id="ARBA00022833"/>
    </source>
</evidence>
<keyword evidence="11 19" id="KW-0808">Transferase</keyword>
<dbReference type="Pfam" id="PF02310">
    <property type="entry name" value="B12-binding"/>
    <property type="match status" value="1"/>
</dbReference>
<evidence type="ECO:0000256" key="18">
    <source>
        <dbReference type="ARBA" id="ARBA00031040"/>
    </source>
</evidence>
<keyword evidence="15" id="KW-0486">Methionine biosynthesis</keyword>
<dbReference type="InterPro" id="IPR036589">
    <property type="entry name" value="HCY_dom_sf"/>
</dbReference>
<dbReference type="GO" id="GO:0046872">
    <property type="term" value="F:metal ion binding"/>
    <property type="evidence" value="ECO:0007669"/>
    <property type="project" value="UniProtKB-KW"/>
</dbReference>
<dbReference type="InterPro" id="IPR011005">
    <property type="entry name" value="Dihydropteroate_synth-like_sf"/>
</dbReference>
<comment type="function">
    <text evidence="17">Catalyzes the transfer of a methyl group from methyl-cobalamin to homocysteine, yielding enzyme-bound cob(I)alamin and methionine. Subsequently, remethylates the cofactor using methyltetrahydrofolate.</text>
</comment>
<feature type="binding site" evidence="19">
    <location>
        <position position="204"/>
    </location>
    <ligand>
        <name>Zn(2+)</name>
        <dbReference type="ChEBI" id="CHEBI:29105"/>
    </ligand>
</feature>
<dbReference type="InterPro" id="IPR006158">
    <property type="entry name" value="Cobalamin-bd"/>
</dbReference>
<evidence type="ECO:0000313" key="24">
    <source>
        <dbReference type="EMBL" id="MBC2399363.1"/>
    </source>
</evidence>
<dbReference type="InterPro" id="IPR000489">
    <property type="entry name" value="Pterin-binding_dom"/>
</dbReference>
<evidence type="ECO:0000256" key="8">
    <source>
        <dbReference type="ARBA" id="ARBA00022603"/>
    </source>
</evidence>
<keyword evidence="16" id="KW-0170">Cobalt</keyword>
<dbReference type="Pfam" id="PF00809">
    <property type="entry name" value="Pterin_bind"/>
    <property type="match status" value="1"/>
</dbReference>
<dbReference type="RefSeq" id="WP_035149459.1">
    <property type="nucleotide sequence ID" value="NZ_JAAZWO010000026.1"/>
</dbReference>
<dbReference type="PROSITE" id="PS50970">
    <property type="entry name" value="HCY"/>
    <property type="match status" value="1"/>
</dbReference>
<evidence type="ECO:0000313" key="25">
    <source>
        <dbReference type="Proteomes" id="UP000563151"/>
    </source>
</evidence>
<accession>A0A923EED8</accession>
<dbReference type="Pfam" id="PF02607">
    <property type="entry name" value="B12-binding_2"/>
    <property type="match status" value="1"/>
</dbReference>
<sequence length="790" mass="87344">MNFKELLKKKTLIFDGAMGTMLQKMGLKVGELPEILNLLDRDKIINIHKKYIKAGANIITTNTFGANELKLKNSGYIPEEIIASAVNNAKKASEGKEVLIALDIGPIGQLLEPIGTLTFEEAYEIFKKQIICGVKHGADLILIETMTDLYEAKAAVLAAKENSNLPVICTMTFQQDRRTFTGCTPLSMIMTLEGLGVDALGVNCSLGPVELEPIVDDILNYSSVPVIVQPNAGLPQVINKTTVYKITPLEFAKVAKNMVEKGVSIIGGCCGTDDEFIRELCKSVRDIKSKEINKKYICGVCTPTKGIIVDGVKVVGERINPTGKKLFKEALRNNDMEFIFKEAIVQIEAGADVLDVNVGLPEINEEEMLPRVIKDIQSIIDTPLQIDSSNAKAIEKALRIYNGKPIVNSVNGEDKVLDTVLPMVKKYGALVVGLTLDNTGIPYKAEDRYNIAEKIVNRALKYGIGKENIIIDCLTLTASAQQENVMETLKALSMVKEKLNVKTTLGVSNVSFGLPNRELLNRTFLAMALEAGLDLPIINPLDVNIMDTIQAFNVLSNKDYDSKEYIKTYGIVKEEKVKLNIQGEIDLKEAIIKGLKEESIELTKKLLKEKSEMEIINEYLIPALDIVGERYEKGIIFLPALIQSAETVKKSFHVIKEKLVLEDKNKIFKGKILLATVKGDIHDIGKNIVKTLLENYGYDIIDLGKDVSKEIIVDQILKNNIKLIGLSALMTTTVKSMEETIQLIREKNIDCKVMVGGAVLNEEYANMINADFYAKDAKEAVEIAKKVFLK</sequence>
<dbReference type="InterPro" id="IPR003726">
    <property type="entry name" value="HCY_dom"/>
</dbReference>
<dbReference type="SMART" id="SM01018">
    <property type="entry name" value="B12-binding_2"/>
    <property type="match status" value="1"/>
</dbReference>
<evidence type="ECO:0000256" key="6">
    <source>
        <dbReference type="ARBA" id="ARBA00012032"/>
    </source>
</evidence>
<keyword evidence="13 19" id="KW-0479">Metal-binding</keyword>
<dbReference type="Proteomes" id="UP000563151">
    <property type="component" value="Unassembled WGS sequence"/>
</dbReference>
<evidence type="ECO:0000259" key="23">
    <source>
        <dbReference type="PROSITE" id="PS51337"/>
    </source>
</evidence>
<dbReference type="Gene3D" id="1.10.1240.10">
    <property type="entry name" value="Methionine synthase domain"/>
    <property type="match status" value="1"/>
</dbReference>
<feature type="domain" description="Hcy-binding" evidence="20">
    <location>
        <begin position="1"/>
        <end position="284"/>
    </location>
</feature>
<dbReference type="EC" id="2.1.1.13" evidence="6"/>
<evidence type="ECO:0000256" key="10">
    <source>
        <dbReference type="ARBA" id="ARBA00022628"/>
    </source>
</evidence>
<dbReference type="Gene3D" id="3.20.20.20">
    <property type="entry name" value="Dihydropteroate synthase-like"/>
    <property type="match status" value="1"/>
</dbReference>
<keyword evidence="12" id="KW-0949">S-adenosyl-L-methionine</keyword>
<comment type="cofactor">
    <cofactor evidence="3">
        <name>methylcob(III)alamin</name>
        <dbReference type="ChEBI" id="CHEBI:28115"/>
    </cofactor>
</comment>
<dbReference type="InterPro" id="IPR036594">
    <property type="entry name" value="Meth_synthase_dom"/>
</dbReference>
<dbReference type="AlphaFoldDB" id="A0A923EED8"/>
<feature type="domain" description="B12-binding N-terminal" evidence="23">
    <location>
        <begin position="574"/>
        <end position="667"/>
    </location>
</feature>
<proteinExistence type="inferred from homology"/>
<protein>
    <recommendedName>
        <fullName evidence="7">Methionine synthase</fullName>
        <ecNumber evidence="6">2.1.1.13</ecNumber>
    </recommendedName>
    <alternativeName>
        <fullName evidence="18">5-methyltetrahydrofolate--homocysteine methyltransferase</fullName>
    </alternativeName>
</protein>
<comment type="cofactor">
    <cofactor evidence="2 19">
        <name>Zn(2+)</name>
        <dbReference type="ChEBI" id="CHEBI:29105"/>
    </cofactor>
</comment>
<gene>
    <name evidence="24" type="ORF">HGG79_16525</name>
</gene>
<evidence type="ECO:0000256" key="4">
    <source>
        <dbReference type="ARBA" id="ARBA00005178"/>
    </source>
</evidence>
<dbReference type="PROSITE" id="PS51332">
    <property type="entry name" value="B12_BINDING"/>
    <property type="match status" value="1"/>
</dbReference>
<dbReference type="PROSITE" id="PS51337">
    <property type="entry name" value="B12_BINDING_NTER"/>
    <property type="match status" value="1"/>
</dbReference>
<evidence type="ECO:0000256" key="12">
    <source>
        <dbReference type="ARBA" id="ARBA00022691"/>
    </source>
</evidence>
<evidence type="ECO:0000256" key="13">
    <source>
        <dbReference type="ARBA" id="ARBA00022723"/>
    </source>
</evidence>
<dbReference type="SUPFAM" id="SSF52242">
    <property type="entry name" value="Cobalamin (vitamin B12)-binding domain"/>
    <property type="match status" value="1"/>
</dbReference>
<keyword evidence="8 19" id="KW-0489">Methyltransferase</keyword>
<reference evidence="24 25" key="1">
    <citation type="submission" date="2020-04" db="EMBL/GenBank/DDBJ databases">
        <title>Genomic insights into acetone-butanol-ethanol (ABE) fermentation by sequencing solventogenic clostridia strains.</title>
        <authorList>
            <person name="Brown S."/>
        </authorList>
    </citation>
    <scope>NUCLEOTIDE SEQUENCE [LARGE SCALE GENOMIC DNA]</scope>
    <source>
        <strain evidence="24 25">DJ011</strain>
    </source>
</reference>
<feature type="domain" description="Pterin-binding" evidence="21">
    <location>
        <begin position="312"/>
        <end position="556"/>
    </location>
</feature>
<keyword evidence="25" id="KW-1185">Reference proteome</keyword>
<comment type="similarity">
    <text evidence="5">Belongs to the vitamin-B12 dependent methionine synthase family.</text>
</comment>
<evidence type="ECO:0000259" key="21">
    <source>
        <dbReference type="PROSITE" id="PS50972"/>
    </source>
</evidence>
<name>A0A923EED8_CLOTT</name>
<dbReference type="NCBIfam" id="NF005719">
    <property type="entry name" value="PRK07535.1"/>
    <property type="match status" value="1"/>
</dbReference>
<comment type="caution">
    <text evidence="24">The sequence shown here is derived from an EMBL/GenBank/DDBJ whole genome shotgun (WGS) entry which is preliminary data.</text>
</comment>
<dbReference type="PIRSF" id="PIRSF037472">
    <property type="entry name" value="DHPS_mtfrase"/>
    <property type="match status" value="1"/>
</dbReference>
<organism evidence="24 25">
    <name type="scientific">Clostridium tetanomorphum</name>
    <dbReference type="NCBI Taxonomy" id="1553"/>
    <lineage>
        <taxon>Bacteria</taxon>
        <taxon>Bacillati</taxon>
        <taxon>Bacillota</taxon>
        <taxon>Clostridia</taxon>
        <taxon>Eubacteriales</taxon>
        <taxon>Clostridiaceae</taxon>
        <taxon>Clostridium</taxon>
    </lineage>
</organism>
<evidence type="ECO:0000256" key="15">
    <source>
        <dbReference type="ARBA" id="ARBA00023167"/>
    </source>
</evidence>
<dbReference type="SUPFAM" id="SSF82282">
    <property type="entry name" value="Homocysteine S-methyltransferase"/>
    <property type="match status" value="1"/>
</dbReference>
<evidence type="ECO:0000259" key="20">
    <source>
        <dbReference type="PROSITE" id="PS50970"/>
    </source>
</evidence>
<dbReference type="GO" id="GO:0032259">
    <property type="term" value="P:methylation"/>
    <property type="evidence" value="ECO:0007669"/>
    <property type="project" value="UniProtKB-KW"/>
</dbReference>
<dbReference type="InterPro" id="IPR050554">
    <property type="entry name" value="Met_Synthase/Corrinoid"/>
</dbReference>
<dbReference type="SUPFAM" id="SSF47644">
    <property type="entry name" value="Methionine synthase domain"/>
    <property type="match status" value="1"/>
</dbReference>
<evidence type="ECO:0000256" key="1">
    <source>
        <dbReference type="ARBA" id="ARBA00001700"/>
    </source>
</evidence>
<dbReference type="SUPFAM" id="SSF51717">
    <property type="entry name" value="Dihydropteroate synthetase-like"/>
    <property type="match status" value="1"/>
</dbReference>
<feature type="binding site" evidence="19">
    <location>
        <position position="270"/>
    </location>
    <ligand>
        <name>Zn(2+)</name>
        <dbReference type="ChEBI" id="CHEBI:29105"/>
    </ligand>
</feature>
<keyword evidence="14 19" id="KW-0862">Zinc</keyword>
<dbReference type="Gene3D" id="3.20.20.330">
    <property type="entry name" value="Homocysteine-binding-like domain"/>
    <property type="match status" value="1"/>
</dbReference>
<dbReference type="InterPro" id="IPR017215">
    <property type="entry name" value="MetH_bac"/>
</dbReference>
<keyword evidence="9" id="KW-0028">Amino-acid biosynthesis</keyword>
<feature type="domain" description="B12-binding" evidence="22">
    <location>
        <begin position="669"/>
        <end position="790"/>
    </location>
</feature>
<dbReference type="PANTHER" id="PTHR45833:SF1">
    <property type="entry name" value="METHIONINE SYNTHASE"/>
    <property type="match status" value="1"/>
</dbReference>